<name>A0AC61RWQ8_9FIRM</name>
<gene>
    <name evidence="1" type="ORF">E5329_10685</name>
</gene>
<dbReference type="Proteomes" id="UP000304953">
    <property type="component" value="Unassembled WGS sequence"/>
</dbReference>
<dbReference type="EMBL" id="SRYA01000018">
    <property type="protein sequence ID" value="TGY96305.1"/>
    <property type="molecule type" value="Genomic_DNA"/>
</dbReference>
<evidence type="ECO:0000313" key="1">
    <source>
        <dbReference type="EMBL" id="TGY96305.1"/>
    </source>
</evidence>
<proteinExistence type="predicted"/>
<keyword evidence="2" id="KW-1185">Reference proteome</keyword>
<reference evidence="1" key="1">
    <citation type="submission" date="2019-04" db="EMBL/GenBank/DDBJ databases">
        <title>Microbes associate with the intestines of laboratory mice.</title>
        <authorList>
            <person name="Navarre W."/>
            <person name="Wong E."/>
            <person name="Huang K."/>
            <person name="Tropini C."/>
            <person name="Ng K."/>
            <person name="Yu B."/>
        </authorList>
    </citation>
    <scope>NUCLEOTIDE SEQUENCE</scope>
    <source>
        <strain evidence="1">NM01_1-7b</strain>
    </source>
</reference>
<evidence type="ECO:0000313" key="2">
    <source>
        <dbReference type="Proteomes" id="UP000304953"/>
    </source>
</evidence>
<comment type="caution">
    <text evidence="1">The sequence shown here is derived from an EMBL/GenBank/DDBJ whole genome shotgun (WGS) entry which is preliminary data.</text>
</comment>
<accession>A0AC61RWQ8</accession>
<organism evidence="1 2">
    <name type="scientific">Petralouisia muris</name>
    <dbReference type="NCBI Taxonomy" id="3032872"/>
    <lineage>
        <taxon>Bacteria</taxon>
        <taxon>Bacillati</taxon>
        <taxon>Bacillota</taxon>
        <taxon>Clostridia</taxon>
        <taxon>Lachnospirales</taxon>
        <taxon>Lachnospiraceae</taxon>
        <taxon>Petralouisia</taxon>
    </lineage>
</organism>
<sequence length="739" mass="83428">MSFTQKKKRHVGKTGLLLLLAMFCIFMPAKAHAATANPAETERETKETALSEENTGQQTNGTVSPEDNSGQQTDPSVPQKDSAPLQQLNETNSTLEDEFSTDPENVISSAEGESSPQQMEIPDGLILQDGHYILYIEGKPVTEPGWKELPAGKFCVDSQGYVTAKMEESGDGWQFFQYDTEAALWAKQTELWETVLAKQYYFDTYGNCTMIYDTETQQLSVRSNRQMLPVKQSVHHLSDGRLYYFNKNGIRQTAPGWKKLSSSELYLTGDQGDIVAKMSKSGNIWRYYDYDFETAAWNIQKDVWKTVNGKEYYFNSSGKCTRIYNPDAKKCKKLQKGKMVTMKKEIGRLSNGKLYYFNSKGVRTTKKGWQKSSGSLYVQIGKKGYVTCKMEKKSGYWRFFQYSYSNEKWQKQKKVWKNVGKQQYYFNGSGKCTHLYDTASGKFYDLGKNSKTLIKNDIRSIKKKNYYFGPDGVKMNSPGLYLTVSNKLIYVTSKGLVEKEINGELLAYTAEGNRITSCRVRDSHFMCYYNGDGVITRQIDLNRPMVALTYDDGPSQFTPAILDLLEQHGSAATFFVVGQRVNSYPDILRRACNIHCEIGNHTYSHKTLTQISIAEIQSQVNMTNDAVRNIIGVSPIVMRPPGGAHNGTVEGTAGMPLILWSIDTRDWQTRNAARTQAAVLDHISDGDIVLMHDLYQQTAEASSVIIPELVRRGYQLITVSELADCRGGMTAGGVYQYFR</sequence>
<protein>
    <submittedName>
        <fullName evidence="1">Uncharacterized protein</fullName>
    </submittedName>
</protein>